<gene>
    <name evidence="2" type="ORF">ElP_18060</name>
</gene>
<sequence>MTMTASRAPRRRRTTGRAATPVGTSPASLEQTLRALVAMAGGTPPPSPGDDGPGGFETWDDGESAYIEARLSAGDLPDIDLSSHGDRVVIRITWPSRDEDDEEGPAED</sequence>
<evidence type="ECO:0000313" key="2">
    <source>
        <dbReference type="EMBL" id="QDV33925.1"/>
    </source>
</evidence>
<accession>A0A518GZA1</accession>
<dbReference type="AlphaFoldDB" id="A0A518GZA1"/>
<proteinExistence type="predicted"/>
<evidence type="ECO:0000256" key="1">
    <source>
        <dbReference type="SAM" id="MobiDB-lite"/>
    </source>
</evidence>
<protein>
    <recommendedName>
        <fullName evidence="4">Amphi-Trp domain-containing protein</fullName>
    </recommendedName>
</protein>
<reference evidence="2 3" key="1">
    <citation type="submission" date="2019-02" db="EMBL/GenBank/DDBJ databases">
        <title>Deep-cultivation of Planctomycetes and their phenomic and genomic characterization uncovers novel biology.</title>
        <authorList>
            <person name="Wiegand S."/>
            <person name="Jogler M."/>
            <person name="Boedeker C."/>
            <person name="Pinto D."/>
            <person name="Vollmers J."/>
            <person name="Rivas-Marin E."/>
            <person name="Kohn T."/>
            <person name="Peeters S.H."/>
            <person name="Heuer A."/>
            <person name="Rast P."/>
            <person name="Oberbeckmann S."/>
            <person name="Bunk B."/>
            <person name="Jeske O."/>
            <person name="Meyerdierks A."/>
            <person name="Storesund J.E."/>
            <person name="Kallscheuer N."/>
            <person name="Luecker S."/>
            <person name="Lage O.M."/>
            <person name="Pohl T."/>
            <person name="Merkel B.J."/>
            <person name="Hornburger P."/>
            <person name="Mueller R.-W."/>
            <person name="Bruemmer F."/>
            <person name="Labrenz M."/>
            <person name="Spormann A.M."/>
            <person name="Op den Camp H."/>
            <person name="Overmann J."/>
            <person name="Amann R."/>
            <person name="Jetten M.S.M."/>
            <person name="Mascher T."/>
            <person name="Medema M.H."/>
            <person name="Devos D.P."/>
            <person name="Kaster A.-K."/>
            <person name="Ovreas L."/>
            <person name="Rohde M."/>
            <person name="Galperin M.Y."/>
            <person name="Jogler C."/>
        </authorList>
    </citation>
    <scope>NUCLEOTIDE SEQUENCE [LARGE SCALE GENOMIC DNA]</scope>
    <source>
        <strain evidence="2 3">ElP</strain>
    </source>
</reference>
<feature type="region of interest" description="Disordered" evidence="1">
    <location>
        <begin position="1"/>
        <end position="60"/>
    </location>
</feature>
<name>A0A518GZA1_9BACT</name>
<dbReference type="KEGG" id="tpla:ElP_18060"/>
<evidence type="ECO:0008006" key="4">
    <source>
        <dbReference type="Google" id="ProtNLM"/>
    </source>
</evidence>
<dbReference type="EMBL" id="CP036426">
    <property type="protein sequence ID" value="QDV33925.1"/>
    <property type="molecule type" value="Genomic_DNA"/>
</dbReference>
<dbReference type="Proteomes" id="UP000317835">
    <property type="component" value="Chromosome"/>
</dbReference>
<dbReference type="RefSeq" id="WP_145268425.1">
    <property type="nucleotide sequence ID" value="NZ_CP036426.1"/>
</dbReference>
<organism evidence="2 3">
    <name type="scientific">Tautonia plasticadhaerens</name>
    <dbReference type="NCBI Taxonomy" id="2527974"/>
    <lineage>
        <taxon>Bacteria</taxon>
        <taxon>Pseudomonadati</taxon>
        <taxon>Planctomycetota</taxon>
        <taxon>Planctomycetia</taxon>
        <taxon>Isosphaerales</taxon>
        <taxon>Isosphaeraceae</taxon>
        <taxon>Tautonia</taxon>
    </lineage>
</organism>
<evidence type="ECO:0000313" key="3">
    <source>
        <dbReference type="Proteomes" id="UP000317835"/>
    </source>
</evidence>
<keyword evidence="3" id="KW-1185">Reference proteome</keyword>